<evidence type="ECO:0000256" key="6">
    <source>
        <dbReference type="ARBA" id="ARBA00022833"/>
    </source>
</evidence>
<dbReference type="Gene3D" id="3.30.70.360">
    <property type="match status" value="1"/>
</dbReference>
<dbReference type="InterPro" id="IPR010182">
    <property type="entry name" value="ArgE/DapE"/>
</dbReference>
<dbReference type="AlphaFoldDB" id="A0A4R4NM40"/>
<dbReference type="Pfam" id="PF01546">
    <property type="entry name" value="Peptidase_M20"/>
    <property type="match status" value="1"/>
</dbReference>
<comment type="cofactor">
    <cofactor evidence="1">
        <name>Co(2+)</name>
        <dbReference type="ChEBI" id="CHEBI:48828"/>
    </cofactor>
</comment>
<feature type="domain" description="Peptidase M20 dimerisation" evidence="8">
    <location>
        <begin position="206"/>
        <end position="317"/>
    </location>
</feature>
<evidence type="ECO:0000256" key="5">
    <source>
        <dbReference type="ARBA" id="ARBA00022801"/>
    </source>
</evidence>
<dbReference type="EMBL" id="SMJZ01000032">
    <property type="protein sequence ID" value="TDC08082.1"/>
    <property type="molecule type" value="Genomic_DNA"/>
</dbReference>
<dbReference type="Proteomes" id="UP000295157">
    <property type="component" value="Unassembled WGS sequence"/>
</dbReference>
<dbReference type="InterPro" id="IPR011650">
    <property type="entry name" value="Peptidase_M20_dimer"/>
</dbReference>
<proteinExistence type="inferred from homology"/>
<evidence type="ECO:0000313" key="9">
    <source>
        <dbReference type="EMBL" id="TDC08082.1"/>
    </source>
</evidence>
<evidence type="ECO:0000256" key="7">
    <source>
        <dbReference type="ARBA" id="ARBA00023285"/>
    </source>
</evidence>
<name>A0A4R4NM40_9ACTN</name>
<dbReference type="GO" id="GO:0046872">
    <property type="term" value="F:metal ion binding"/>
    <property type="evidence" value="ECO:0007669"/>
    <property type="project" value="UniProtKB-KW"/>
</dbReference>
<keyword evidence="5" id="KW-0378">Hydrolase</keyword>
<dbReference type="OrthoDB" id="7055905at2"/>
<dbReference type="SUPFAM" id="SSF53187">
    <property type="entry name" value="Zn-dependent exopeptidases"/>
    <property type="match status" value="1"/>
</dbReference>
<dbReference type="InterPro" id="IPR036264">
    <property type="entry name" value="Bact_exopeptidase_dim_dom"/>
</dbReference>
<dbReference type="SUPFAM" id="SSF55031">
    <property type="entry name" value="Bacterial exopeptidase dimerisation domain"/>
    <property type="match status" value="1"/>
</dbReference>
<accession>A0A4R4NM40</accession>
<dbReference type="PANTHER" id="PTHR43808">
    <property type="entry name" value="ACETYLORNITHINE DEACETYLASE"/>
    <property type="match status" value="1"/>
</dbReference>
<dbReference type="Gene3D" id="3.40.630.10">
    <property type="entry name" value="Zn peptidases"/>
    <property type="match status" value="1"/>
</dbReference>
<organism evidence="9 10">
    <name type="scientific">Nonomuraea longispora</name>
    <dbReference type="NCBI Taxonomy" id="1848320"/>
    <lineage>
        <taxon>Bacteria</taxon>
        <taxon>Bacillati</taxon>
        <taxon>Actinomycetota</taxon>
        <taxon>Actinomycetes</taxon>
        <taxon>Streptosporangiales</taxon>
        <taxon>Streptosporangiaceae</taxon>
        <taxon>Nonomuraea</taxon>
    </lineage>
</organism>
<sequence length="422" mass="44047">MQQCSVHDVEARVLDAIDAAETVNLLAEAVRVPSVTGTDAESDLQHHYARLLAGLGMDVDVWKLDLDELGGRPGFPGTEAPRTEGYGLVAVTEGEGVPALALQGHVDVVPTGDLAKWEGSDPFAARISGDVLHGRGACDMKAGLVANLAVARAIHRAGVRLVRPLAVHCVISEEDGGLGAFATLERGHTAEAAVISEPTSGTVITANAGALTFGLELAGRAAHGATRQEGVNAVEVFWPVFEAIRRLEAARNSDVPEAFRGNALPYPIEIGTVRAGDWASTVPDLLVAEGRLGVRLDEDPAAARAAFEEAVAEVAHPWLRANPPVVTWPGGQFASGRLPAGHELLGEVSRAIADTTGAAPVEAAAPYGSDLRLYTAGGIPTLHYGPGDVRFAHAPREQVALDELLAVTRALALLAVRRCGAR</sequence>
<evidence type="ECO:0000256" key="4">
    <source>
        <dbReference type="ARBA" id="ARBA00022723"/>
    </source>
</evidence>
<evidence type="ECO:0000259" key="8">
    <source>
        <dbReference type="Pfam" id="PF07687"/>
    </source>
</evidence>
<dbReference type="GO" id="GO:0016787">
    <property type="term" value="F:hydrolase activity"/>
    <property type="evidence" value="ECO:0007669"/>
    <property type="project" value="UniProtKB-KW"/>
</dbReference>
<keyword evidence="6" id="KW-0862">Zinc</keyword>
<evidence type="ECO:0000313" key="10">
    <source>
        <dbReference type="Proteomes" id="UP000295157"/>
    </source>
</evidence>
<dbReference type="PANTHER" id="PTHR43808:SF25">
    <property type="entry name" value="PEPTIDASE M20 DIMERISATION DOMAIN-CONTAINING PROTEIN"/>
    <property type="match status" value="1"/>
</dbReference>
<gene>
    <name evidence="9" type="ORF">E1267_11475</name>
</gene>
<comment type="similarity">
    <text evidence="3">Belongs to the peptidase M20A family.</text>
</comment>
<evidence type="ECO:0000256" key="2">
    <source>
        <dbReference type="ARBA" id="ARBA00001947"/>
    </source>
</evidence>
<keyword evidence="4" id="KW-0479">Metal-binding</keyword>
<comment type="cofactor">
    <cofactor evidence="2">
        <name>Zn(2+)</name>
        <dbReference type="ChEBI" id="CHEBI:29105"/>
    </cofactor>
</comment>
<comment type="caution">
    <text evidence="9">The sequence shown here is derived from an EMBL/GenBank/DDBJ whole genome shotgun (WGS) entry which is preliminary data.</text>
</comment>
<evidence type="ECO:0000256" key="1">
    <source>
        <dbReference type="ARBA" id="ARBA00001941"/>
    </source>
</evidence>
<dbReference type="InterPro" id="IPR050072">
    <property type="entry name" value="Peptidase_M20A"/>
</dbReference>
<dbReference type="Pfam" id="PF07687">
    <property type="entry name" value="M20_dimer"/>
    <property type="match status" value="1"/>
</dbReference>
<dbReference type="InterPro" id="IPR002933">
    <property type="entry name" value="Peptidase_M20"/>
</dbReference>
<reference evidence="9 10" key="1">
    <citation type="submission" date="2019-02" db="EMBL/GenBank/DDBJ databases">
        <title>Draft genome sequences of novel Actinobacteria.</title>
        <authorList>
            <person name="Sahin N."/>
            <person name="Ay H."/>
            <person name="Saygin H."/>
        </authorList>
    </citation>
    <scope>NUCLEOTIDE SEQUENCE [LARGE SCALE GENOMIC DNA]</scope>
    <source>
        <strain evidence="9 10">KC201</strain>
    </source>
</reference>
<keyword evidence="10" id="KW-1185">Reference proteome</keyword>
<evidence type="ECO:0000256" key="3">
    <source>
        <dbReference type="ARBA" id="ARBA00006247"/>
    </source>
</evidence>
<protein>
    <submittedName>
        <fullName evidence="9">ArgE/DapE family deacylase</fullName>
    </submittedName>
</protein>
<dbReference type="NCBIfam" id="TIGR01910">
    <property type="entry name" value="DapE-ArgE"/>
    <property type="match status" value="1"/>
</dbReference>
<keyword evidence="7" id="KW-0170">Cobalt</keyword>